<dbReference type="PANTHER" id="PTHR37200">
    <property type="entry name" value="RNA-BINDING (RRM/RBD/RNP MOTIFS) FAMILY PROTEIN"/>
    <property type="match status" value="1"/>
</dbReference>
<evidence type="ECO:0000313" key="3">
    <source>
        <dbReference type="Proteomes" id="UP000827721"/>
    </source>
</evidence>
<protein>
    <submittedName>
        <fullName evidence="2">Uncharacterized protein</fullName>
    </submittedName>
</protein>
<feature type="compositionally biased region" description="Basic residues" evidence="1">
    <location>
        <begin position="102"/>
        <end position="114"/>
    </location>
</feature>
<evidence type="ECO:0000313" key="2">
    <source>
        <dbReference type="EMBL" id="KAH7570233.1"/>
    </source>
</evidence>
<feature type="compositionally biased region" description="Acidic residues" evidence="1">
    <location>
        <begin position="29"/>
        <end position="43"/>
    </location>
</feature>
<proteinExistence type="predicted"/>
<gene>
    <name evidence="2" type="ORF">JRO89_XS05G0072300</name>
</gene>
<dbReference type="Proteomes" id="UP000827721">
    <property type="component" value="Unassembled WGS sequence"/>
</dbReference>
<feature type="compositionally biased region" description="Basic and acidic residues" evidence="1">
    <location>
        <begin position="115"/>
        <end position="124"/>
    </location>
</feature>
<evidence type="ECO:0000256" key="1">
    <source>
        <dbReference type="SAM" id="MobiDB-lite"/>
    </source>
</evidence>
<name>A0ABQ8I100_9ROSI</name>
<feature type="compositionally biased region" description="Basic and acidic residues" evidence="1">
    <location>
        <begin position="62"/>
        <end position="73"/>
    </location>
</feature>
<feature type="compositionally biased region" description="Basic and acidic residues" evidence="1">
    <location>
        <begin position="82"/>
        <end position="95"/>
    </location>
</feature>
<comment type="caution">
    <text evidence="2">The sequence shown here is derived from an EMBL/GenBank/DDBJ whole genome shotgun (WGS) entry which is preliminary data.</text>
</comment>
<dbReference type="PANTHER" id="PTHR37200:SF1">
    <property type="entry name" value="RNA-BINDING (RRM_RBD_RNP MOTIFS) FAMILY PROTEIN"/>
    <property type="match status" value="1"/>
</dbReference>
<organism evidence="2 3">
    <name type="scientific">Xanthoceras sorbifolium</name>
    <dbReference type="NCBI Taxonomy" id="99658"/>
    <lineage>
        <taxon>Eukaryota</taxon>
        <taxon>Viridiplantae</taxon>
        <taxon>Streptophyta</taxon>
        <taxon>Embryophyta</taxon>
        <taxon>Tracheophyta</taxon>
        <taxon>Spermatophyta</taxon>
        <taxon>Magnoliopsida</taxon>
        <taxon>eudicotyledons</taxon>
        <taxon>Gunneridae</taxon>
        <taxon>Pentapetalae</taxon>
        <taxon>rosids</taxon>
        <taxon>malvids</taxon>
        <taxon>Sapindales</taxon>
        <taxon>Sapindaceae</taxon>
        <taxon>Xanthoceroideae</taxon>
        <taxon>Xanthoceras</taxon>
    </lineage>
</organism>
<sequence length="138" mass="15253">MMNSTSSKFVDEHSADSAYNNVELTSPGLEEEQDADSNVDYDTSDSWMEAASDGSDPDGELDSAKMEDIRENLEIVSVSELNGRDNKKQDKKSSRDSSSSNQRKKIQAIKKKQIAKGDVKKVPKLDIPGSAKRLKVKQ</sequence>
<accession>A0ABQ8I100</accession>
<dbReference type="EMBL" id="JAFEMO010000005">
    <property type="protein sequence ID" value="KAH7570233.1"/>
    <property type="molecule type" value="Genomic_DNA"/>
</dbReference>
<feature type="region of interest" description="Disordered" evidence="1">
    <location>
        <begin position="1"/>
        <end position="138"/>
    </location>
</feature>
<reference evidence="2 3" key="1">
    <citation type="submission" date="2021-02" db="EMBL/GenBank/DDBJ databases">
        <title>Plant Genome Project.</title>
        <authorList>
            <person name="Zhang R.-G."/>
        </authorList>
    </citation>
    <scope>NUCLEOTIDE SEQUENCE [LARGE SCALE GENOMIC DNA]</scope>
    <source>
        <tissue evidence="2">Leaves</tissue>
    </source>
</reference>
<keyword evidence="3" id="KW-1185">Reference proteome</keyword>